<dbReference type="PRINTS" id="PR00455">
    <property type="entry name" value="HTHTETR"/>
</dbReference>
<dbReference type="AlphaFoldDB" id="A0A545THQ5"/>
<evidence type="ECO:0000256" key="2">
    <source>
        <dbReference type="PROSITE-ProRule" id="PRU00335"/>
    </source>
</evidence>
<dbReference type="OrthoDB" id="6860332at2"/>
<reference evidence="4 5" key="1">
    <citation type="submission" date="2019-06" db="EMBL/GenBank/DDBJ databases">
        <title>Draft genome of Aliikangiella marina GYP-15.</title>
        <authorList>
            <person name="Wang G."/>
        </authorList>
    </citation>
    <scope>NUCLEOTIDE SEQUENCE [LARGE SCALE GENOMIC DNA]</scope>
    <source>
        <strain evidence="4 5">GYP-15</strain>
    </source>
</reference>
<dbReference type="RefSeq" id="WP_142888098.1">
    <property type="nucleotide sequence ID" value="NZ_VIKR01000001.1"/>
</dbReference>
<evidence type="ECO:0000313" key="4">
    <source>
        <dbReference type="EMBL" id="TQV76738.1"/>
    </source>
</evidence>
<name>A0A545THQ5_9GAMM</name>
<dbReference type="SUPFAM" id="SSF46689">
    <property type="entry name" value="Homeodomain-like"/>
    <property type="match status" value="1"/>
</dbReference>
<evidence type="ECO:0000256" key="1">
    <source>
        <dbReference type="ARBA" id="ARBA00023125"/>
    </source>
</evidence>
<feature type="DNA-binding region" description="H-T-H motif" evidence="2">
    <location>
        <begin position="33"/>
        <end position="52"/>
    </location>
</feature>
<dbReference type="PANTHER" id="PTHR30328">
    <property type="entry name" value="TRANSCRIPTIONAL REPRESSOR"/>
    <property type="match status" value="1"/>
</dbReference>
<evidence type="ECO:0000313" key="5">
    <source>
        <dbReference type="Proteomes" id="UP000317839"/>
    </source>
</evidence>
<organism evidence="4 5">
    <name type="scientific">Aliikangiella marina</name>
    <dbReference type="NCBI Taxonomy" id="1712262"/>
    <lineage>
        <taxon>Bacteria</taxon>
        <taxon>Pseudomonadati</taxon>
        <taxon>Pseudomonadota</taxon>
        <taxon>Gammaproteobacteria</taxon>
        <taxon>Oceanospirillales</taxon>
        <taxon>Pleioneaceae</taxon>
        <taxon>Aliikangiella</taxon>
    </lineage>
</organism>
<comment type="caution">
    <text evidence="4">The sequence shown here is derived from an EMBL/GenBank/DDBJ whole genome shotgun (WGS) entry which is preliminary data.</text>
</comment>
<dbReference type="InterPro" id="IPR013573">
    <property type="entry name" value="Tscrpt_reg_YcdC_C"/>
</dbReference>
<dbReference type="Pfam" id="PF00440">
    <property type="entry name" value="TetR_N"/>
    <property type="match status" value="1"/>
</dbReference>
<dbReference type="GO" id="GO:0003677">
    <property type="term" value="F:DNA binding"/>
    <property type="evidence" value="ECO:0007669"/>
    <property type="project" value="UniProtKB-UniRule"/>
</dbReference>
<dbReference type="PROSITE" id="PS50977">
    <property type="entry name" value="HTH_TETR_2"/>
    <property type="match status" value="1"/>
</dbReference>
<dbReference type="Gene3D" id="1.10.10.60">
    <property type="entry name" value="Homeodomain-like"/>
    <property type="match status" value="1"/>
</dbReference>
<dbReference type="Pfam" id="PF08362">
    <property type="entry name" value="TetR_C_3"/>
    <property type="match status" value="1"/>
</dbReference>
<protein>
    <submittedName>
        <fullName evidence="4">TetR family transcriptional regulator</fullName>
    </submittedName>
</protein>
<dbReference type="PANTHER" id="PTHR30328:SF54">
    <property type="entry name" value="HTH-TYPE TRANSCRIPTIONAL REPRESSOR SCO4008"/>
    <property type="match status" value="1"/>
</dbReference>
<sequence>MKDQKEITREINEKKILHAAESVFAQYGYKGATTEQISKVAELPKANIHYYFKTKENIYHRVLENILNDWMDAAKAFDNFEEPNVALTKYIESKMQYSRHYPAASKVWASEIMQGAPVVGSFLETTLKDWLEDRINVLQGWIDSGKIKPVDPRAFIFLIWSVTQHYADFEHQIVILNEGNRLTDEEFAQKTQQVVEFVLACVGLNQSNKFQEG</sequence>
<dbReference type="InterPro" id="IPR001647">
    <property type="entry name" value="HTH_TetR"/>
</dbReference>
<gene>
    <name evidence="4" type="ORF">FLL45_01920</name>
</gene>
<dbReference type="InterPro" id="IPR009057">
    <property type="entry name" value="Homeodomain-like_sf"/>
</dbReference>
<dbReference type="Proteomes" id="UP000317839">
    <property type="component" value="Unassembled WGS sequence"/>
</dbReference>
<dbReference type="InterPro" id="IPR050109">
    <property type="entry name" value="HTH-type_TetR-like_transc_reg"/>
</dbReference>
<proteinExistence type="predicted"/>
<dbReference type="GO" id="GO:0045892">
    <property type="term" value="P:negative regulation of DNA-templated transcription"/>
    <property type="evidence" value="ECO:0007669"/>
    <property type="project" value="InterPro"/>
</dbReference>
<evidence type="ECO:0000259" key="3">
    <source>
        <dbReference type="PROSITE" id="PS50977"/>
    </source>
</evidence>
<feature type="domain" description="HTH tetR-type" evidence="3">
    <location>
        <begin position="10"/>
        <end position="70"/>
    </location>
</feature>
<dbReference type="EMBL" id="VIKR01000001">
    <property type="protein sequence ID" value="TQV76738.1"/>
    <property type="molecule type" value="Genomic_DNA"/>
</dbReference>
<keyword evidence="1 2" id="KW-0238">DNA-binding</keyword>
<dbReference type="Gene3D" id="1.10.357.10">
    <property type="entry name" value="Tetracycline Repressor, domain 2"/>
    <property type="match status" value="1"/>
</dbReference>
<accession>A0A545THQ5</accession>
<keyword evidence="5" id="KW-1185">Reference proteome</keyword>
<dbReference type="InterPro" id="IPR036271">
    <property type="entry name" value="Tet_transcr_reg_TetR-rel_C_sf"/>
</dbReference>
<dbReference type="SUPFAM" id="SSF48498">
    <property type="entry name" value="Tetracyclin repressor-like, C-terminal domain"/>
    <property type="match status" value="1"/>
</dbReference>